<organism evidence="2 3">
    <name type="scientific">Riccia sorocarpa</name>
    <dbReference type="NCBI Taxonomy" id="122646"/>
    <lineage>
        <taxon>Eukaryota</taxon>
        <taxon>Viridiplantae</taxon>
        <taxon>Streptophyta</taxon>
        <taxon>Embryophyta</taxon>
        <taxon>Marchantiophyta</taxon>
        <taxon>Marchantiopsida</taxon>
        <taxon>Marchantiidae</taxon>
        <taxon>Marchantiales</taxon>
        <taxon>Ricciaceae</taxon>
        <taxon>Riccia</taxon>
    </lineage>
</organism>
<dbReference type="AlphaFoldDB" id="A0ABD3H7F0"/>
<dbReference type="EMBL" id="JBJQOH010000005">
    <property type="protein sequence ID" value="KAL3686290.1"/>
    <property type="molecule type" value="Genomic_DNA"/>
</dbReference>
<reference evidence="2 3" key="1">
    <citation type="submission" date="2024-09" db="EMBL/GenBank/DDBJ databases">
        <title>Chromosome-scale assembly of Riccia sorocarpa.</title>
        <authorList>
            <person name="Paukszto L."/>
        </authorList>
    </citation>
    <scope>NUCLEOTIDE SEQUENCE [LARGE SCALE GENOMIC DNA]</scope>
    <source>
        <strain evidence="2">LP-2024</strain>
        <tissue evidence="2">Aerial parts of the thallus</tissue>
    </source>
</reference>
<evidence type="ECO:0008006" key="4">
    <source>
        <dbReference type="Google" id="ProtNLM"/>
    </source>
</evidence>
<comment type="caution">
    <text evidence="2">The sequence shown here is derived from an EMBL/GenBank/DDBJ whole genome shotgun (WGS) entry which is preliminary data.</text>
</comment>
<keyword evidence="3" id="KW-1185">Reference proteome</keyword>
<gene>
    <name evidence="2" type="ORF">R1sor_008864</name>
</gene>
<feature type="compositionally biased region" description="Polar residues" evidence="1">
    <location>
        <begin position="374"/>
        <end position="387"/>
    </location>
</feature>
<feature type="region of interest" description="Disordered" evidence="1">
    <location>
        <begin position="146"/>
        <end position="171"/>
    </location>
</feature>
<feature type="region of interest" description="Disordered" evidence="1">
    <location>
        <begin position="357"/>
        <end position="387"/>
    </location>
</feature>
<evidence type="ECO:0000313" key="2">
    <source>
        <dbReference type="EMBL" id="KAL3686290.1"/>
    </source>
</evidence>
<feature type="compositionally biased region" description="Basic and acidic residues" evidence="1">
    <location>
        <begin position="213"/>
        <end position="226"/>
    </location>
</feature>
<protein>
    <recommendedName>
        <fullName evidence="4">Erect panicle 2 protein</fullName>
    </recommendedName>
</protein>
<feature type="compositionally biased region" description="Polar residues" evidence="1">
    <location>
        <begin position="257"/>
        <end position="288"/>
    </location>
</feature>
<name>A0ABD3H7F0_9MARC</name>
<accession>A0ABD3H7F0</accession>
<proteinExistence type="predicted"/>
<dbReference type="Proteomes" id="UP001633002">
    <property type="component" value="Unassembled WGS sequence"/>
</dbReference>
<evidence type="ECO:0000256" key="1">
    <source>
        <dbReference type="SAM" id="MobiDB-lite"/>
    </source>
</evidence>
<sequence length="387" mass="41403">MPREKKTKSVARSIANIDSPVSHNTRLRRDRRHTVTQFLRGIDDKEVVIPEVEIPEIEILEVENLDVTETTVSQDKDIAAGRRGTAKAVVGEQHRGNGPESEGVGDEVRVESRSVGEHIAHSHQNFFRDNSGKLSLGFDSPNVEVGKETAPQGGSSSVTRKAMKRTSLGSSVAKSLFPEDEDSWDIVGRERFAADNRLGSSVEVIANSVRAESTGREEKSEPREGAESITTSELGAERNPKKMTSVAEPGEDDGGEEQTSMGRTSSSEPAGTATSSVSHGSPDTTGSPRSHGKEKADATRNSPAMAYGGASPQSGGRAEASGSHGGSISQFAGVLKSILENCKIKKKNAAATGAALYDETNFDPQKSPDKQRPRQTQGLCRNTWLPQ</sequence>
<feature type="region of interest" description="Disordered" evidence="1">
    <location>
        <begin position="195"/>
        <end position="328"/>
    </location>
</feature>
<evidence type="ECO:0000313" key="3">
    <source>
        <dbReference type="Proteomes" id="UP001633002"/>
    </source>
</evidence>